<dbReference type="AlphaFoldDB" id="A0A392U0D4"/>
<accession>A0A392U0D4</accession>
<evidence type="ECO:0000313" key="2">
    <source>
        <dbReference type="Proteomes" id="UP000265520"/>
    </source>
</evidence>
<organism evidence="1 2">
    <name type="scientific">Trifolium medium</name>
    <dbReference type="NCBI Taxonomy" id="97028"/>
    <lineage>
        <taxon>Eukaryota</taxon>
        <taxon>Viridiplantae</taxon>
        <taxon>Streptophyta</taxon>
        <taxon>Embryophyta</taxon>
        <taxon>Tracheophyta</taxon>
        <taxon>Spermatophyta</taxon>
        <taxon>Magnoliopsida</taxon>
        <taxon>eudicotyledons</taxon>
        <taxon>Gunneridae</taxon>
        <taxon>Pentapetalae</taxon>
        <taxon>rosids</taxon>
        <taxon>fabids</taxon>
        <taxon>Fabales</taxon>
        <taxon>Fabaceae</taxon>
        <taxon>Papilionoideae</taxon>
        <taxon>50 kb inversion clade</taxon>
        <taxon>NPAAA clade</taxon>
        <taxon>Hologalegina</taxon>
        <taxon>IRL clade</taxon>
        <taxon>Trifolieae</taxon>
        <taxon>Trifolium</taxon>
    </lineage>
</organism>
<dbReference type="Proteomes" id="UP000265520">
    <property type="component" value="Unassembled WGS sequence"/>
</dbReference>
<sequence>MLKSLTSVVRWPEYVFISEGNPHLTSRVCRVELDSTHNSKMVSEPPRRLAGLPAI</sequence>
<reference evidence="1 2" key="1">
    <citation type="journal article" date="2018" name="Front. Plant Sci.">
        <title>Red Clover (Trifolium pratense) and Zigzag Clover (T. medium) - A Picture of Genomic Similarities and Differences.</title>
        <authorList>
            <person name="Dluhosova J."/>
            <person name="Istvanek J."/>
            <person name="Nedelnik J."/>
            <person name="Repkova J."/>
        </authorList>
    </citation>
    <scope>NUCLEOTIDE SEQUENCE [LARGE SCALE GENOMIC DNA]</scope>
    <source>
        <strain evidence="2">cv. 10/8</strain>
        <tissue evidence="1">Leaf</tissue>
    </source>
</reference>
<protein>
    <submittedName>
        <fullName evidence="1">LCR related CCP</fullName>
    </submittedName>
</protein>
<evidence type="ECO:0000313" key="1">
    <source>
        <dbReference type="EMBL" id="MCI66257.1"/>
    </source>
</evidence>
<comment type="caution">
    <text evidence="1">The sequence shown here is derived from an EMBL/GenBank/DDBJ whole genome shotgun (WGS) entry which is preliminary data.</text>
</comment>
<feature type="non-terminal residue" evidence="1">
    <location>
        <position position="55"/>
    </location>
</feature>
<name>A0A392U0D4_9FABA</name>
<proteinExistence type="predicted"/>
<keyword evidence="2" id="KW-1185">Reference proteome</keyword>
<dbReference type="EMBL" id="LXQA010692017">
    <property type="protein sequence ID" value="MCI66257.1"/>
    <property type="molecule type" value="Genomic_DNA"/>
</dbReference>